<keyword evidence="2" id="KW-0812">Transmembrane</keyword>
<protein>
    <submittedName>
        <fullName evidence="3">Uncharacterized protein</fullName>
    </submittedName>
</protein>
<name>A0A6G8Q768_9ACTN</name>
<keyword evidence="2" id="KW-0472">Membrane</keyword>
<gene>
    <name evidence="3" type="ORF">GBA63_06145</name>
</gene>
<dbReference type="EMBL" id="CP045119">
    <property type="protein sequence ID" value="QIN82278.1"/>
    <property type="molecule type" value="Genomic_DNA"/>
</dbReference>
<dbReference type="AlphaFoldDB" id="A0A6G8Q768"/>
<proteinExistence type="predicted"/>
<sequence>MPDLPSAGPSGPPSLTPQDRRKVARAAALRPLNVLVLVVGAVFFVATLAWWVPLLTLATYGTLVFLGARDPILQQRTLGLEAPAMIRQEQEIPPERRARWLARGETRQQVDDALAEYRKVVAAIETSDDVTRAVLEDTIPRLHAAADRLVDVALQREKAAGNVRDLRRKPSSGTGPRAEDLQRLQARVDEADAEISATHEELTDLRAKVVRISIETDDSRRAAALNASLDELNARLEALGDINSP</sequence>
<organism evidence="3 4">
    <name type="scientific">Rubrobacter tropicus</name>
    <dbReference type="NCBI Taxonomy" id="2653851"/>
    <lineage>
        <taxon>Bacteria</taxon>
        <taxon>Bacillati</taxon>
        <taxon>Actinomycetota</taxon>
        <taxon>Rubrobacteria</taxon>
        <taxon>Rubrobacterales</taxon>
        <taxon>Rubrobacteraceae</taxon>
        <taxon>Rubrobacter</taxon>
    </lineage>
</organism>
<dbReference type="RefSeq" id="WP_166174468.1">
    <property type="nucleotide sequence ID" value="NZ_CP045119.1"/>
</dbReference>
<evidence type="ECO:0000256" key="2">
    <source>
        <dbReference type="SAM" id="Phobius"/>
    </source>
</evidence>
<evidence type="ECO:0000313" key="3">
    <source>
        <dbReference type="EMBL" id="QIN82278.1"/>
    </source>
</evidence>
<dbReference type="Proteomes" id="UP000501452">
    <property type="component" value="Chromosome"/>
</dbReference>
<evidence type="ECO:0000256" key="1">
    <source>
        <dbReference type="SAM" id="Coils"/>
    </source>
</evidence>
<feature type="transmembrane region" description="Helical" evidence="2">
    <location>
        <begin position="27"/>
        <end position="44"/>
    </location>
</feature>
<accession>A0A6G8Q768</accession>
<keyword evidence="1" id="KW-0175">Coiled coil</keyword>
<evidence type="ECO:0000313" key="4">
    <source>
        <dbReference type="Proteomes" id="UP000501452"/>
    </source>
</evidence>
<keyword evidence="4" id="KW-1185">Reference proteome</keyword>
<dbReference type="KEGG" id="rub:GBA63_06145"/>
<keyword evidence="2" id="KW-1133">Transmembrane helix</keyword>
<feature type="coiled-coil region" evidence="1">
    <location>
        <begin position="181"/>
        <end position="242"/>
    </location>
</feature>
<reference evidence="3 4" key="1">
    <citation type="submission" date="2019-10" db="EMBL/GenBank/DDBJ databases">
        <title>Rubrobacter sp nov SCSIO 52090 isolated from a deep-sea sediment in the South China Sea.</title>
        <authorList>
            <person name="Chen R.W."/>
        </authorList>
    </citation>
    <scope>NUCLEOTIDE SEQUENCE [LARGE SCALE GENOMIC DNA]</scope>
    <source>
        <strain evidence="3 4">SCSIO 52909</strain>
    </source>
</reference>